<proteinExistence type="inferred from homology"/>
<protein>
    <submittedName>
        <fullName evidence="2">Venom serine carboxypeptidase</fullName>
    </submittedName>
</protein>
<reference evidence="2 3" key="1">
    <citation type="journal article" date="2024" name="Ann. Entomol. Soc. Am.">
        <title>Genomic analyses of the southern and eastern yellowjacket wasps (Hymenoptera: Vespidae) reveal evolutionary signatures of social life.</title>
        <authorList>
            <person name="Catto M.A."/>
            <person name="Caine P.B."/>
            <person name="Orr S.E."/>
            <person name="Hunt B.G."/>
            <person name="Goodisman M.A.D."/>
        </authorList>
    </citation>
    <scope>NUCLEOTIDE SEQUENCE [LARGE SCALE GENOMIC DNA]</scope>
    <source>
        <strain evidence="2">233</strain>
        <tissue evidence="2">Head and thorax</tissue>
    </source>
</reference>
<keyword evidence="2" id="KW-0121">Carboxypeptidase</keyword>
<dbReference type="InterPro" id="IPR029058">
    <property type="entry name" value="AB_hydrolase_fold"/>
</dbReference>
<dbReference type="Gene3D" id="3.40.50.1820">
    <property type="entry name" value="alpha/beta hydrolase"/>
    <property type="match status" value="1"/>
</dbReference>
<name>A0ABD2AJ98_VESSQ</name>
<keyword evidence="3" id="KW-1185">Reference proteome</keyword>
<dbReference type="EMBL" id="JAUDFV010000146">
    <property type="protein sequence ID" value="KAL2720699.1"/>
    <property type="molecule type" value="Genomic_DNA"/>
</dbReference>
<sequence>MDNSWKVLLPIVFGEQRKKKQSSVIVITVGTRYNFTKNYKGYASNETQVARDIHNALVQFFKLFPEFRSNNFFVIDEFCGDEYIPAIFRVIKDYNIKI</sequence>
<organism evidence="2 3">
    <name type="scientific">Vespula squamosa</name>
    <name type="common">Southern yellow jacket</name>
    <name type="synonym">Wasp</name>
    <dbReference type="NCBI Taxonomy" id="30214"/>
    <lineage>
        <taxon>Eukaryota</taxon>
        <taxon>Metazoa</taxon>
        <taxon>Ecdysozoa</taxon>
        <taxon>Arthropoda</taxon>
        <taxon>Hexapoda</taxon>
        <taxon>Insecta</taxon>
        <taxon>Pterygota</taxon>
        <taxon>Neoptera</taxon>
        <taxon>Endopterygota</taxon>
        <taxon>Hymenoptera</taxon>
        <taxon>Apocrita</taxon>
        <taxon>Aculeata</taxon>
        <taxon>Vespoidea</taxon>
        <taxon>Vespidae</taxon>
        <taxon>Vespinae</taxon>
        <taxon>Vespula</taxon>
    </lineage>
</organism>
<dbReference type="GO" id="GO:0004180">
    <property type="term" value="F:carboxypeptidase activity"/>
    <property type="evidence" value="ECO:0007669"/>
    <property type="project" value="UniProtKB-KW"/>
</dbReference>
<keyword evidence="2" id="KW-0645">Protease</keyword>
<evidence type="ECO:0000313" key="3">
    <source>
        <dbReference type="Proteomes" id="UP001607302"/>
    </source>
</evidence>
<accession>A0ABD2AJ98</accession>
<evidence type="ECO:0000313" key="2">
    <source>
        <dbReference type="EMBL" id="KAL2720699.1"/>
    </source>
</evidence>
<keyword evidence="2" id="KW-0378">Hydrolase</keyword>
<comment type="caution">
    <text evidence="2">The sequence shown here is derived from an EMBL/GenBank/DDBJ whole genome shotgun (WGS) entry which is preliminary data.</text>
</comment>
<dbReference type="InterPro" id="IPR001563">
    <property type="entry name" value="Peptidase_S10"/>
</dbReference>
<dbReference type="AlphaFoldDB" id="A0ABD2AJ98"/>
<comment type="similarity">
    <text evidence="1">Belongs to the peptidase S10 family.</text>
</comment>
<dbReference type="Pfam" id="PF00450">
    <property type="entry name" value="Peptidase_S10"/>
    <property type="match status" value="1"/>
</dbReference>
<gene>
    <name evidence="2" type="ORF">V1478_010275</name>
</gene>
<dbReference type="SUPFAM" id="SSF53474">
    <property type="entry name" value="alpha/beta-Hydrolases"/>
    <property type="match status" value="1"/>
</dbReference>
<evidence type="ECO:0000256" key="1">
    <source>
        <dbReference type="ARBA" id="ARBA00009431"/>
    </source>
</evidence>
<dbReference type="Proteomes" id="UP001607302">
    <property type="component" value="Unassembled WGS sequence"/>
</dbReference>